<dbReference type="InterPro" id="IPR016036">
    <property type="entry name" value="Malonyl_transacylase_ACP-bd"/>
</dbReference>
<dbReference type="Gene3D" id="3.20.20.70">
    <property type="entry name" value="Aldolase class I"/>
    <property type="match status" value="2"/>
</dbReference>
<keyword evidence="8" id="KW-1185">Reference proteome</keyword>
<accession>A0ABV3DBI2</accession>
<dbReference type="Pfam" id="PF00698">
    <property type="entry name" value="Acyl_transf_1"/>
    <property type="match status" value="1"/>
</dbReference>
<evidence type="ECO:0000313" key="7">
    <source>
        <dbReference type="EMBL" id="MEU8132547.1"/>
    </source>
</evidence>
<keyword evidence="3" id="KW-0808">Transferase</keyword>
<dbReference type="SUPFAM" id="SSF51412">
    <property type="entry name" value="Inosine monophosphate dehydrogenase (IMPDH)"/>
    <property type="match status" value="2"/>
</dbReference>
<evidence type="ECO:0000256" key="2">
    <source>
        <dbReference type="ARBA" id="ARBA00022553"/>
    </source>
</evidence>
<feature type="compositionally biased region" description="Low complexity" evidence="5">
    <location>
        <begin position="1792"/>
        <end position="1818"/>
    </location>
</feature>
<dbReference type="SUPFAM" id="SSF52151">
    <property type="entry name" value="FabD/lysophospholipase-like"/>
    <property type="match status" value="1"/>
</dbReference>
<evidence type="ECO:0000313" key="8">
    <source>
        <dbReference type="Proteomes" id="UP001551482"/>
    </source>
</evidence>
<sequence>MASETLRRDLVLAIGPFEEPNGPLAVAAHRAGALGVVDLGRDRAAALSALAEVVRRPDRSFGVRVPVGCPVAPTELPDPTDVVVLAHGAPWRVADAGPDRRVLVEVTSPAEARTAAAEGAYGVVAVGHEAGGRVGDLTTFVLLQHLLADPELRLPVWAKGGIGTHTAAAAIAGGATGVVLDTQLALLAESAPCLPDPVAAALRSMDGGETVVLEGHRVYTRPDLPLRQLADAAAAFGGVGSAFGARGLDRQLLPVGQDGALARRFAERYGTTGRAVRAVRSAVTAALAAAVRHRPLLPGSDGDLPVVQGPMTRVSDRAAFADEVSAGGGLPFLALALMDGAATRALLEETAERLDGRRWGVGLLGFAPAELRDEQLAAVAAVRPPFALIAGGRPDQAAPLEAAGIHTYLHVPSPGLLDQFLRAGARRFVFEGLECGGHVGPRASFPLWESQLDLLLAHARRHGGAADLDLLFAGGIHDARSAAMAAAAAAPLVELGARMGVLMGTAYLFTREAVAAGAILPGFQEAAVACEATELLQTAPGHATRCAGTPFVSAFAEARAALEARGVPARDMWAELEELNLGRLRIASKGVVRGERGLASVDAETQRREGMFMLGQVAALRSAATTVADLHAEVTEGATAHLADRAAALGIIEEEPVAEAEPVDVAIVGMACVLPGAADLAAFWRNVLLGADAVTEVPRERWDPDLYFDPDAVRDPVGRTPSKWGGFVPPIPFDAPAYGIPPASLAAIEPAQLLALHVASRALDDAGYGGGREFDRGRTSVVFGAEAGTDLAGAYGFRSLYPAYFGDLPPDLDAQLPRPTEDSFPGVLANVIAGRIANRLDLGGVNYTVDAACAASLAALDLACKELVQGSSDVVLCGGVDTHNGINDYLMFSSVHALSPSGRCATFDASADGIALGEGAACLVLKRLADAERDGDRVYAVVKGVGGSSDGRSLGLTAPRPEGQRRALERAYARAGVSPAEIGLVEAHGTGTVVGDRAELETLTEVFTAHGAEPGGCALGSVKSQIGHTKCAAGLAGLIKAALALHHGVRPPTLHVREPNAAWDARTSPFFFDGQARPWSERDPARRRAGVSAFGFGGTNFHAVLAGHAAPERECGLVGSGSGSGSGSAMTEWPAELFCFAGADHAAAVRAIDAMVALLDERVPRTLRGLAALAAESVAAAGAPVQVALVAADPEDLRVKLGRARDGADDPAGEVFRRRDDLAPGRVAFLYPGQGSQRPGMLADLFVAFPGLHDVLAEAPEPTVRAMFPPTAFGAEAREAAHLRITDTRTAQPALGVAAVAVTRVLDRLGVRPDLAGGHSYGELAALWAAGAFDSATLLRLSAARAEAILGAAGSDPGAMAAVNAPADRLAPVLTLLNLNHNLSPGGNGTGPRLGVVAANMNTPSQTVISGPTPALEAAVAALEAEGVQVRRLPVACAFHSAVVAGASAELGRTLAALPVSAPGFPVWSNGTAAAYPQDPDAVRALLARQVAEPVRFVEQIEAMYAAGARTFVEAGPGRALTGMVRAILGDRPHTAVACDVPGESGLRRLLAACAELAVTGVPVALGELTRGRVTAADTHPAPLPAWQVDGHLVRTADGNPVAGGLRPAEPVAPPVVVQATGSAAGAATPDPRETAVLEYLAGARELVAAQRDVLLGFLGAEPQSWAAPARLSTGTSAAAPVTSADAVIASAPSVPDPVLQSAPAPVELLDAERALDAVLDVIGTRTGYPRDMLDTGLDLEADLSVDSIKRTEIIGELAVRLDMLDESLVERLARVKTISAIVEGLLEHAGAGAPGASGPPDTAQSDGAPADAPAAHGTDLSGAPVHEAPVHEVAGREAAVHEVAGREAVRREAVGHEEAVQDRSFATPAVASASPAAPATTSRWFAGTRTGADSGPRATADGGPRTRAFGGVPSDGGRDSHADDGVPVRHVVEVVEYVAAAPDAEHIAAAVAGRSVVLLADAHGIALALADRLERLGAVVWIAEPGQALPGPGVDALVHLGALRTDEVPVILDDFALLRDALEGGATHLLLATGWGGTFGRAGAEGGASDAACAGIGLAGFGRTAAQEYPEAVVRVVDVDAKDEPDLIARQLLAMLAESPTPEAPVVVGLPAGAQAVNGSDAARAMTRHTLAVRPAPLADADTVPPVLTRDSVVLLTGGARGITARVAVGLAAAYGCHIELVGRTADAGPEDPAVAGAADRAELRAALVAAGMRKPAEIEAEATRILARREVRATLDALAGVAASVRVHAADVRDAAAVRAVVDDVYARHGRLDGVVHGAGVLDDRLLKDKSEEAFARVFTTKVVGARGLADALRSHAPYGRPRFLVLFGSVAGVFGNRGQADYAAANDALDALAHLWHRSVGAELTGAVGTDAIRTDALDRDAFSRGGIGTEAVADRVLSLDWGPWAAEGGGMVTAELERHYERLGMPLIAPDAGVAAMLAELSSGGVAQAVYLCPPRDGGVAHEAADVPAAYGEGSEALR</sequence>
<dbReference type="Gene3D" id="1.10.1200.10">
    <property type="entry name" value="ACP-like"/>
    <property type="match status" value="1"/>
</dbReference>
<dbReference type="Gene3D" id="3.40.47.10">
    <property type="match status" value="1"/>
</dbReference>
<feature type="compositionally biased region" description="Low complexity" evidence="5">
    <location>
        <begin position="1868"/>
        <end position="1883"/>
    </location>
</feature>
<reference evidence="7 8" key="1">
    <citation type="submission" date="2024-06" db="EMBL/GenBank/DDBJ databases">
        <title>The Natural Products Discovery Center: Release of the First 8490 Sequenced Strains for Exploring Actinobacteria Biosynthetic Diversity.</title>
        <authorList>
            <person name="Kalkreuter E."/>
            <person name="Kautsar S.A."/>
            <person name="Yang D."/>
            <person name="Bader C.D."/>
            <person name="Teijaro C.N."/>
            <person name="Fluegel L."/>
            <person name="Davis C.M."/>
            <person name="Simpson J.R."/>
            <person name="Lauterbach L."/>
            <person name="Steele A.D."/>
            <person name="Gui C."/>
            <person name="Meng S."/>
            <person name="Li G."/>
            <person name="Viehrig K."/>
            <person name="Ye F."/>
            <person name="Su P."/>
            <person name="Kiefer A.F."/>
            <person name="Nichols A."/>
            <person name="Cepeda A.J."/>
            <person name="Yan W."/>
            <person name="Fan B."/>
            <person name="Jiang Y."/>
            <person name="Adhikari A."/>
            <person name="Zheng C.-J."/>
            <person name="Schuster L."/>
            <person name="Cowan T.M."/>
            <person name="Smanski M.J."/>
            <person name="Chevrette M.G."/>
            <person name="De Carvalho L.P.S."/>
            <person name="Shen B."/>
        </authorList>
    </citation>
    <scope>NUCLEOTIDE SEQUENCE [LARGE SCALE GENOMIC DNA]</scope>
    <source>
        <strain evidence="7 8">NPDC048946</strain>
    </source>
</reference>
<dbReference type="SUPFAM" id="SSF53901">
    <property type="entry name" value="Thiolase-like"/>
    <property type="match status" value="1"/>
</dbReference>
<dbReference type="SMART" id="SM00827">
    <property type="entry name" value="PKS_AT"/>
    <property type="match status" value="1"/>
</dbReference>
<dbReference type="PANTHER" id="PTHR43074:SF1">
    <property type="entry name" value="BETA-KETOACYL SYNTHASE FAMILY PROTEIN-RELATED"/>
    <property type="match status" value="1"/>
</dbReference>
<dbReference type="SMART" id="SM00825">
    <property type="entry name" value="PKS_KS"/>
    <property type="match status" value="1"/>
</dbReference>
<dbReference type="Pfam" id="PF00109">
    <property type="entry name" value="ketoacyl-synt"/>
    <property type="match status" value="1"/>
</dbReference>
<name>A0ABV3DBI2_9ACTN</name>
<dbReference type="Pfam" id="PF08659">
    <property type="entry name" value="KR"/>
    <property type="match status" value="1"/>
</dbReference>
<proteinExistence type="predicted"/>
<evidence type="ECO:0000256" key="4">
    <source>
        <dbReference type="ARBA" id="ARBA00023315"/>
    </source>
</evidence>
<dbReference type="CDD" id="cd00833">
    <property type="entry name" value="PKS"/>
    <property type="match status" value="1"/>
</dbReference>
<dbReference type="PROSITE" id="PS00606">
    <property type="entry name" value="KS3_1"/>
    <property type="match status" value="1"/>
</dbReference>
<organism evidence="7 8">
    <name type="scientific">Streptodolium elevatio</name>
    <dbReference type="NCBI Taxonomy" id="3157996"/>
    <lineage>
        <taxon>Bacteria</taxon>
        <taxon>Bacillati</taxon>
        <taxon>Actinomycetota</taxon>
        <taxon>Actinomycetes</taxon>
        <taxon>Kitasatosporales</taxon>
        <taxon>Streptomycetaceae</taxon>
        <taxon>Streptodolium</taxon>
    </lineage>
</organism>
<dbReference type="Proteomes" id="UP001551482">
    <property type="component" value="Unassembled WGS sequence"/>
</dbReference>
<dbReference type="SUPFAM" id="SSF55048">
    <property type="entry name" value="Probable ACP-binding domain of malonyl-CoA ACP transacylase"/>
    <property type="match status" value="1"/>
</dbReference>
<keyword evidence="1" id="KW-0596">Phosphopantetheine</keyword>
<dbReference type="InterPro" id="IPR013785">
    <property type="entry name" value="Aldolase_TIM"/>
</dbReference>
<dbReference type="PROSITE" id="PS52004">
    <property type="entry name" value="KS3_2"/>
    <property type="match status" value="1"/>
</dbReference>
<comment type="caution">
    <text evidence="7">The sequence shown here is derived from an EMBL/GenBank/DDBJ whole genome shotgun (WGS) entry which is preliminary data.</text>
</comment>
<dbReference type="InterPro" id="IPR036736">
    <property type="entry name" value="ACP-like_sf"/>
</dbReference>
<dbReference type="InterPro" id="IPR014030">
    <property type="entry name" value="Ketoacyl_synth_N"/>
</dbReference>
<dbReference type="Gene3D" id="3.40.50.720">
    <property type="entry name" value="NAD(P)-binding Rossmann-like Domain"/>
    <property type="match status" value="1"/>
</dbReference>
<dbReference type="InterPro" id="IPR036291">
    <property type="entry name" value="NAD(P)-bd_dom_sf"/>
</dbReference>
<keyword evidence="2" id="KW-0597">Phosphoprotein</keyword>
<dbReference type="SMART" id="SM00822">
    <property type="entry name" value="PKS_KR"/>
    <property type="match status" value="1"/>
</dbReference>
<feature type="domain" description="Ketosynthase family 3 (KS3)" evidence="6">
    <location>
        <begin position="662"/>
        <end position="1107"/>
    </location>
</feature>
<dbReference type="RefSeq" id="WP_358348534.1">
    <property type="nucleotide sequence ID" value="NZ_JBEZFP010000005.1"/>
</dbReference>
<dbReference type="Pfam" id="PF02801">
    <property type="entry name" value="Ketoacyl-synt_C"/>
    <property type="match status" value="1"/>
</dbReference>
<dbReference type="InterPro" id="IPR014043">
    <property type="entry name" value="Acyl_transferase_dom"/>
</dbReference>
<dbReference type="EMBL" id="JBEZFP010000005">
    <property type="protein sequence ID" value="MEU8132547.1"/>
    <property type="molecule type" value="Genomic_DNA"/>
</dbReference>
<dbReference type="InterPro" id="IPR052568">
    <property type="entry name" value="PKS-FAS_Synthase"/>
</dbReference>
<dbReference type="InterPro" id="IPR016039">
    <property type="entry name" value="Thiolase-like"/>
</dbReference>
<keyword evidence="4" id="KW-0012">Acyltransferase</keyword>
<dbReference type="SUPFAM" id="SSF51735">
    <property type="entry name" value="NAD(P)-binding Rossmann-fold domains"/>
    <property type="match status" value="2"/>
</dbReference>
<dbReference type="InterPro" id="IPR001227">
    <property type="entry name" value="Ac_transferase_dom_sf"/>
</dbReference>
<evidence type="ECO:0000259" key="6">
    <source>
        <dbReference type="PROSITE" id="PS52004"/>
    </source>
</evidence>
<dbReference type="Gene3D" id="3.30.70.250">
    <property type="entry name" value="Malonyl-CoA ACP transacylase, ACP-binding"/>
    <property type="match status" value="1"/>
</dbReference>
<protein>
    <submittedName>
        <fullName evidence="7">SDR family NAD(P)-dependent oxidoreductase</fullName>
    </submittedName>
</protein>
<evidence type="ECO:0000256" key="3">
    <source>
        <dbReference type="ARBA" id="ARBA00022679"/>
    </source>
</evidence>
<dbReference type="InterPro" id="IPR018201">
    <property type="entry name" value="Ketoacyl_synth_AS"/>
</dbReference>
<gene>
    <name evidence="7" type="ORF">AB0C36_03475</name>
</gene>
<feature type="region of interest" description="Disordered" evidence="5">
    <location>
        <begin position="1792"/>
        <end position="1824"/>
    </location>
</feature>
<dbReference type="InterPro" id="IPR020841">
    <property type="entry name" value="PKS_Beta-ketoAc_synthase_dom"/>
</dbReference>
<feature type="region of interest" description="Disordered" evidence="5">
    <location>
        <begin position="1868"/>
        <end position="1925"/>
    </location>
</feature>
<dbReference type="InterPro" id="IPR016035">
    <property type="entry name" value="Acyl_Trfase/lysoPLipase"/>
</dbReference>
<dbReference type="PANTHER" id="PTHR43074">
    <property type="entry name" value="OMEGA-3 POLYUNSATURATED FATTY ACID SYNTHASE PFAB-RELATED"/>
    <property type="match status" value="1"/>
</dbReference>
<dbReference type="InterPro" id="IPR014031">
    <property type="entry name" value="Ketoacyl_synth_C"/>
</dbReference>
<evidence type="ECO:0000256" key="1">
    <source>
        <dbReference type="ARBA" id="ARBA00022450"/>
    </source>
</evidence>
<dbReference type="InterPro" id="IPR057326">
    <property type="entry name" value="KR_dom"/>
</dbReference>
<dbReference type="SUPFAM" id="SSF47336">
    <property type="entry name" value="ACP-like"/>
    <property type="match status" value="1"/>
</dbReference>
<evidence type="ECO:0000256" key="5">
    <source>
        <dbReference type="SAM" id="MobiDB-lite"/>
    </source>
</evidence>
<dbReference type="InterPro" id="IPR013968">
    <property type="entry name" value="PKS_KR"/>
</dbReference>
<dbReference type="Gene3D" id="3.40.366.10">
    <property type="entry name" value="Malonyl-Coenzyme A Acyl Carrier Protein, domain 2"/>
    <property type="match status" value="1"/>
</dbReference>